<proteinExistence type="predicted"/>
<evidence type="ECO:0000256" key="3">
    <source>
        <dbReference type="ARBA" id="ARBA00022475"/>
    </source>
</evidence>
<sequence>MLPPALALLLAPDKHTLTFAAKGVIAMALALFVSMYMDLERPYWALVSAVFLQMRPESGLVIEKGLCQILGTLVGGGAGIAILAYLMPYPALAIGCLALWLALNSAASAMVHRLNFIYGFAMAGMTASLVVVLVMSDPAHADSQAVFEVASARVSEIVVGALCATLVSLLLWPMRVRGVLRDHARNVINQTLAYLDLELDPQGSHQERHRHADAILESLIALNDDSSAVVYEGLDGAGRARAANLLCHKVLSLLAVIQIFGRFRRNHSELLNEDLQALLDKLRQAFKAMAASQSYPDCYKLAQQLRRELLHYRAGHEAGTPIQARLVQTCMELVGDLVMVLKAYDALENSDQTLLKAPSLGSYRDPLVGAITGFRTAVVFLIGAFIWIHSTSPSTVMLMILPLTFSVMFARLPSPTYVLSRLLVGVLIAIPVALFFGLGLLAQSSGDFEILILVLAGPFFIGLMALANRATLPYGLGFSIPFTILIQPGNQMRFAVDSTLSTAMAIFVGISILYWVFKLITAPDSLLMQRRLIQVTGRDLAQIGEHANAEHWFNGRMGERLMRLSGYEQGTSSGSRHMTDLGLTGLNLGHVSIRLRRQLQGNKDPRVKALLRRWQQALSRAYLLAAKGQLDGDYRRHSHFLLVAIRKSGQSAPQLEIIEGMMERLALTFERTAHSLASPQQPQPATAG</sequence>
<evidence type="ECO:0000256" key="7">
    <source>
        <dbReference type="SAM" id="Coils"/>
    </source>
</evidence>
<dbReference type="InterPro" id="IPR006726">
    <property type="entry name" value="PHBA_efflux_AaeB/fusaric-R"/>
</dbReference>
<feature type="transmembrane region" description="Helical" evidence="8">
    <location>
        <begin position="116"/>
        <end position="134"/>
    </location>
</feature>
<dbReference type="AlphaFoldDB" id="K2JZY8"/>
<comment type="subcellular location">
    <subcellularLocation>
        <location evidence="1">Cell membrane</location>
        <topology evidence="1">Multi-pass membrane protein</topology>
    </subcellularLocation>
</comment>
<evidence type="ECO:0000256" key="4">
    <source>
        <dbReference type="ARBA" id="ARBA00022692"/>
    </source>
</evidence>
<dbReference type="GO" id="GO:0022857">
    <property type="term" value="F:transmembrane transporter activity"/>
    <property type="evidence" value="ECO:0007669"/>
    <property type="project" value="InterPro"/>
</dbReference>
<comment type="caution">
    <text evidence="9">The sequence shown here is derived from an EMBL/GenBank/DDBJ whole genome shotgun (WGS) entry which is preliminary data.</text>
</comment>
<evidence type="ECO:0000256" key="5">
    <source>
        <dbReference type="ARBA" id="ARBA00022989"/>
    </source>
</evidence>
<evidence type="ECO:0000256" key="1">
    <source>
        <dbReference type="ARBA" id="ARBA00004651"/>
    </source>
</evidence>
<keyword evidence="3" id="KW-1003">Cell membrane</keyword>
<evidence type="ECO:0000256" key="8">
    <source>
        <dbReference type="SAM" id="Phobius"/>
    </source>
</evidence>
<feature type="transmembrane region" description="Helical" evidence="8">
    <location>
        <begin position="154"/>
        <end position="172"/>
    </location>
</feature>
<keyword evidence="5 8" id="KW-1133">Transmembrane helix</keyword>
<dbReference type="RefSeq" id="WP_008483570.1">
    <property type="nucleotide sequence ID" value="NZ_AMRI01000006.1"/>
</dbReference>
<feature type="transmembrane region" description="Helical" evidence="8">
    <location>
        <begin position="394"/>
        <end position="410"/>
    </location>
</feature>
<dbReference type="Proteomes" id="UP000006755">
    <property type="component" value="Unassembled WGS sequence"/>
</dbReference>
<organism evidence="9 10">
    <name type="scientific">Gallaecimonas xiamenensis 3-C-1</name>
    <dbReference type="NCBI Taxonomy" id="745411"/>
    <lineage>
        <taxon>Bacteria</taxon>
        <taxon>Pseudomonadati</taxon>
        <taxon>Pseudomonadota</taxon>
        <taxon>Gammaproteobacteria</taxon>
        <taxon>Enterobacterales</taxon>
        <taxon>Gallaecimonadaceae</taxon>
        <taxon>Gallaecimonas</taxon>
    </lineage>
</organism>
<keyword evidence="2" id="KW-0813">Transport</keyword>
<keyword evidence="10" id="KW-1185">Reference proteome</keyword>
<accession>K2JZY8</accession>
<dbReference type="GO" id="GO:0005886">
    <property type="term" value="C:plasma membrane"/>
    <property type="evidence" value="ECO:0007669"/>
    <property type="project" value="UniProtKB-SubCell"/>
</dbReference>
<feature type="coiled-coil region" evidence="7">
    <location>
        <begin position="265"/>
        <end position="292"/>
    </location>
</feature>
<feature type="transmembrane region" description="Helical" evidence="8">
    <location>
        <begin position="20"/>
        <end position="39"/>
    </location>
</feature>
<feature type="transmembrane region" description="Helical" evidence="8">
    <location>
        <begin position="474"/>
        <end position="490"/>
    </location>
</feature>
<keyword evidence="7" id="KW-0175">Coiled coil</keyword>
<dbReference type="PANTHER" id="PTHR30509">
    <property type="entry name" value="P-HYDROXYBENZOIC ACID EFFLUX PUMP SUBUNIT-RELATED"/>
    <property type="match status" value="1"/>
</dbReference>
<feature type="transmembrane region" description="Helical" evidence="8">
    <location>
        <begin position="502"/>
        <end position="521"/>
    </location>
</feature>
<dbReference type="OrthoDB" id="9807111at2"/>
<dbReference type="Pfam" id="PF04632">
    <property type="entry name" value="FUSC"/>
    <property type="match status" value="1"/>
</dbReference>
<gene>
    <name evidence="9" type="ORF">B3C1_05952</name>
</gene>
<feature type="transmembrane region" description="Helical" evidence="8">
    <location>
        <begin position="448"/>
        <end position="467"/>
    </location>
</feature>
<dbReference type="eggNOG" id="COG1289">
    <property type="taxonomic scope" value="Bacteria"/>
</dbReference>
<feature type="transmembrane region" description="Helical" evidence="8">
    <location>
        <begin position="422"/>
        <end position="442"/>
    </location>
</feature>
<feature type="transmembrane region" description="Helical" evidence="8">
    <location>
        <begin position="367"/>
        <end position="388"/>
    </location>
</feature>
<evidence type="ECO:0000313" key="10">
    <source>
        <dbReference type="Proteomes" id="UP000006755"/>
    </source>
</evidence>
<feature type="transmembrane region" description="Helical" evidence="8">
    <location>
        <begin position="91"/>
        <end position="109"/>
    </location>
</feature>
<reference evidence="9 10" key="1">
    <citation type="journal article" date="2012" name="J. Bacteriol.">
        <title>Genome Sequence of Gallaecimonas xiamenensis Type Strain 3-C-1.</title>
        <authorList>
            <person name="Lai Q."/>
            <person name="Wang L."/>
            <person name="Wang W."/>
            <person name="Shao Z."/>
        </authorList>
    </citation>
    <scope>NUCLEOTIDE SEQUENCE [LARGE SCALE GENOMIC DNA]</scope>
    <source>
        <strain evidence="9 10">3-C-1</strain>
    </source>
</reference>
<name>K2JZY8_9GAMM</name>
<dbReference type="PATRIC" id="fig|745411.4.peg.1185"/>
<keyword evidence="6 8" id="KW-0472">Membrane</keyword>
<evidence type="ECO:0000256" key="2">
    <source>
        <dbReference type="ARBA" id="ARBA00022448"/>
    </source>
</evidence>
<dbReference type="PANTHER" id="PTHR30509:SF9">
    <property type="entry name" value="MULTIDRUG RESISTANCE PROTEIN MDTO"/>
    <property type="match status" value="1"/>
</dbReference>
<dbReference type="STRING" id="745411.B3C1_05952"/>
<evidence type="ECO:0000313" key="9">
    <source>
        <dbReference type="EMBL" id="EKE75979.1"/>
    </source>
</evidence>
<dbReference type="EMBL" id="AMRI01000006">
    <property type="protein sequence ID" value="EKE75979.1"/>
    <property type="molecule type" value="Genomic_DNA"/>
</dbReference>
<evidence type="ECO:0000256" key="6">
    <source>
        <dbReference type="ARBA" id="ARBA00023136"/>
    </source>
</evidence>
<feature type="transmembrane region" description="Helical" evidence="8">
    <location>
        <begin position="60"/>
        <end position="85"/>
    </location>
</feature>
<protein>
    <submittedName>
        <fullName evidence="9">Fusaric acid resistance protein</fullName>
    </submittedName>
</protein>
<keyword evidence="4 8" id="KW-0812">Transmembrane</keyword>